<dbReference type="SUPFAM" id="SSF55550">
    <property type="entry name" value="SH2 domain"/>
    <property type="match status" value="1"/>
</dbReference>
<feature type="compositionally biased region" description="Basic and acidic residues" evidence="3">
    <location>
        <begin position="184"/>
        <end position="318"/>
    </location>
</feature>
<keyword evidence="1 2" id="KW-0727">SH2 domain</keyword>
<dbReference type="Gene3D" id="3.30.505.10">
    <property type="entry name" value="SH2 domain"/>
    <property type="match status" value="1"/>
</dbReference>
<dbReference type="PANTHER" id="PTHR14388:SF17">
    <property type="entry name" value="SH2 DOMAIN-CONTAINING PROTEIN"/>
    <property type="match status" value="1"/>
</dbReference>
<feature type="region of interest" description="Disordered" evidence="3">
    <location>
        <begin position="444"/>
        <end position="535"/>
    </location>
</feature>
<dbReference type="PROSITE" id="PS50001">
    <property type="entry name" value="SH2"/>
    <property type="match status" value="1"/>
</dbReference>
<dbReference type="Proteomes" id="UP000515163">
    <property type="component" value="Unplaced"/>
</dbReference>
<dbReference type="Pfam" id="PF00017">
    <property type="entry name" value="SH2"/>
    <property type="match status" value="1"/>
</dbReference>
<protein>
    <submittedName>
        <fullName evidence="6">SH2 domain-containing protein 4A-like isoform X1</fullName>
    </submittedName>
</protein>
<gene>
    <name evidence="6" type="primary">LOC116301230</name>
</gene>
<dbReference type="OrthoDB" id="10003345at2759"/>
<name>A0A6P8IH02_ACTTE</name>
<dbReference type="FunCoup" id="A0A6P8IH02">
    <property type="interactions" value="783"/>
</dbReference>
<dbReference type="GO" id="GO:0005737">
    <property type="term" value="C:cytoplasm"/>
    <property type="evidence" value="ECO:0007669"/>
    <property type="project" value="TreeGrafter"/>
</dbReference>
<dbReference type="PANTHER" id="PTHR14388">
    <property type="entry name" value="T CELL-SPECIFIC ADAPTER PROTEIN TSAD"/>
    <property type="match status" value="1"/>
</dbReference>
<evidence type="ECO:0000256" key="3">
    <source>
        <dbReference type="SAM" id="MobiDB-lite"/>
    </source>
</evidence>
<feature type="compositionally biased region" description="Basic and acidic residues" evidence="3">
    <location>
        <begin position="660"/>
        <end position="679"/>
    </location>
</feature>
<feature type="compositionally biased region" description="Pro residues" evidence="3">
    <location>
        <begin position="473"/>
        <end position="488"/>
    </location>
</feature>
<evidence type="ECO:0000256" key="1">
    <source>
        <dbReference type="ARBA" id="ARBA00022999"/>
    </source>
</evidence>
<dbReference type="InterPro" id="IPR036860">
    <property type="entry name" value="SH2_dom_sf"/>
</dbReference>
<accession>A0A6P8IH02</accession>
<dbReference type="InterPro" id="IPR000980">
    <property type="entry name" value="SH2"/>
</dbReference>
<organism evidence="5 6">
    <name type="scientific">Actinia tenebrosa</name>
    <name type="common">Australian red waratah sea anemone</name>
    <dbReference type="NCBI Taxonomy" id="6105"/>
    <lineage>
        <taxon>Eukaryota</taxon>
        <taxon>Metazoa</taxon>
        <taxon>Cnidaria</taxon>
        <taxon>Anthozoa</taxon>
        <taxon>Hexacorallia</taxon>
        <taxon>Actiniaria</taxon>
        <taxon>Actiniidae</taxon>
        <taxon>Actinia</taxon>
    </lineage>
</organism>
<feature type="region of interest" description="Disordered" evidence="3">
    <location>
        <begin position="117"/>
        <end position="318"/>
    </location>
</feature>
<dbReference type="AlphaFoldDB" id="A0A6P8IH02"/>
<dbReference type="KEGG" id="aten:116301230"/>
<dbReference type="FunFam" id="3.30.505.10:FF:000034">
    <property type="entry name" value="SH2 domain-containing protein 4A"/>
    <property type="match status" value="1"/>
</dbReference>
<reference evidence="6" key="1">
    <citation type="submission" date="2025-08" db="UniProtKB">
        <authorList>
            <consortium name="RefSeq"/>
        </authorList>
    </citation>
    <scope>IDENTIFICATION</scope>
    <source>
        <tissue evidence="6">Tentacle</tissue>
    </source>
</reference>
<feature type="compositionally biased region" description="Basic and acidic residues" evidence="3">
    <location>
        <begin position="117"/>
        <end position="175"/>
    </location>
</feature>
<feature type="compositionally biased region" description="Pro residues" evidence="3">
    <location>
        <begin position="499"/>
        <end position="508"/>
    </location>
</feature>
<proteinExistence type="predicted"/>
<dbReference type="InParanoid" id="A0A6P8IH02"/>
<sequence length="679" mass="82139">MLAQILKEMYVDPDLLAELPEEQKQILFVKMREEQVRRYNEWEKELEEQVNNVIKPKKAHAKSVHYLMAKDGNPWVWVMEDDIDLEKIRKEQEMREDQLAEQKAMEQAHKEAEELLRKEQERLEEEERRLKEEQERLEREGAEKEAKMKKLQEEARQLAIKAAEDKKRLEEEKRQAERKKREERRKLEEERKREQEARRKAEEEKAAKAKAEMEERMRKLEERKREAERKAEEKRREHLKELEKKRQEEEMRKLEAQRKEELRKYEEMKKAEELARQKEEEERRLQQEKEDRLRREKEEEERLQREKEEKRRREEEARLKQIEEERRILEEQRKLEEERREKDRQRREELKRLREQRLAEKQKREEELVQQEKRRAQEIYLSLKTVREEDKKKEEEEQKKVDEAWKVSELKAKEAEKERRNSVSLARREVLRERIIAAKRRNTLGKTITIEAPPTPSPTLSTHRGSISMKPNRAPPPVPNHPPPPIPNKPALAKTRSTSPPPRPPPPRRVSLNAATLPIQSGDRPERPQRNRKPRSRVDVIEWFREEEFPKRACYVGDSVLPYFHGIVSRQEAEEILLDKPVGSFLVRVSERVWGYTISYRSQERCKHYLIDTSENTYQFFGHNQIAHPTLNDLIEFHKVRPISGQGQELLQHPCGQARDPPDYEELLKPPDNKEMTYL</sequence>
<evidence type="ECO:0000256" key="2">
    <source>
        <dbReference type="PROSITE-ProRule" id="PRU00191"/>
    </source>
</evidence>
<feature type="region of interest" description="Disordered" evidence="3">
    <location>
        <begin position="652"/>
        <end position="679"/>
    </location>
</feature>
<feature type="region of interest" description="Disordered" evidence="3">
    <location>
        <begin position="388"/>
        <end position="424"/>
    </location>
</feature>
<evidence type="ECO:0000313" key="6">
    <source>
        <dbReference type="RefSeq" id="XP_031566117.1"/>
    </source>
</evidence>
<keyword evidence="5" id="KW-1185">Reference proteome</keyword>
<dbReference type="SMART" id="SM00252">
    <property type="entry name" value="SH2"/>
    <property type="match status" value="1"/>
</dbReference>
<feature type="domain" description="SH2" evidence="4">
    <location>
        <begin position="563"/>
        <end position="655"/>
    </location>
</feature>
<dbReference type="RefSeq" id="XP_031566117.1">
    <property type="nucleotide sequence ID" value="XM_031710257.1"/>
</dbReference>
<dbReference type="GeneID" id="116301230"/>
<evidence type="ECO:0000313" key="5">
    <source>
        <dbReference type="Proteomes" id="UP000515163"/>
    </source>
</evidence>
<evidence type="ECO:0000259" key="4">
    <source>
        <dbReference type="PROSITE" id="PS50001"/>
    </source>
</evidence>